<protein>
    <submittedName>
        <fullName evidence="1">Uncharacterized protein</fullName>
    </submittedName>
</protein>
<accession>A0A7C2AX01</accession>
<evidence type="ECO:0000313" key="1">
    <source>
        <dbReference type="EMBL" id="HEF26388.1"/>
    </source>
</evidence>
<comment type="caution">
    <text evidence="1">The sequence shown here is derived from an EMBL/GenBank/DDBJ whole genome shotgun (WGS) entry which is preliminary data.</text>
</comment>
<sequence>MLHSFQVSEEWVEGIYPGAEWPDKNRDLERRKDTADWRYLATIGRFDADALNVAISLQRKSAD</sequence>
<gene>
    <name evidence="1" type="ORF">ENP23_11470</name>
</gene>
<dbReference type="AlphaFoldDB" id="A0A7C2AX01"/>
<proteinExistence type="predicted"/>
<name>A0A7C2AX01_9PSED</name>
<dbReference type="EMBL" id="DSIN01000019">
    <property type="protein sequence ID" value="HEF26388.1"/>
    <property type="molecule type" value="Genomic_DNA"/>
</dbReference>
<reference evidence="1" key="1">
    <citation type="journal article" date="2020" name="mSystems">
        <title>Genome- and Community-Level Interaction Insights into Carbon Utilization and Element Cycling Functions of Hydrothermarchaeota in Hydrothermal Sediment.</title>
        <authorList>
            <person name="Zhou Z."/>
            <person name="Liu Y."/>
            <person name="Xu W."/>
            <person name="Pan J."/>
            <person name="Luo Z.H."/>
            <person name="Li M."/>
        </authorList>
    </citation>
    <scope>NUCLEOTIDE SEQUENCE [LARGE SCALE GENOMIC DNA]</scope>
    <source>
        <strain evidence="1">SpSt-200</strain>
    </source>
</reference>
<organism evidence="1">
    <name type="scientific">Pseudomonas graminis</name>
    <dbReference type="NCBI Taxonomy" id="158627"/>
    <lineage>
        <taxon>Bacteria</taxon>
        <taxon>Pseudomonadati</taxon>
        <taxon>Pseudomonadota</taxon>
        <taxon>Gammaproteobacteria</taxon>
        <taxon>Pseudomonadales</taxon>
        <taxon>Pseudomonadaceae</taxon>
        <taxon>Pseudomonas</taxon>
    </lineage>
</organism>